<protein>
    <submittedName>
        <fullName evidence="1">Uncharacterized protein</fullName>
    </submittedName>
</protein>
<organism evidence="1 2">
    <name type="scientific">Candidatus Yanofskybacteria bacterium GW2011_GWA1_48_10</name>
    <dbReference type="NCBI Taxonomy" id="1619022"/>
    <lineage>
        <taxon>Bacteria</taxon>
        <taxon>Candidatus Yanofskyibacteriota</taxon>
    </lineage>
</organism>
<sequence>HHLQSIMFAPEDQPPGNGFRAILVTPYNRTDKGNVVYEETLFSPRPNDAKETLTREKNRVLSQAKYRFVEVGIDIRWSTLTAEPYDDTQQQITANISSFRLGFHMSGNIVIASAQGETLVNPQDINRKKLIKLLIGATKTPFFDISTNLYPRETMEEALQNGWRRVDEVLARKEDDQPSVE</sequence>
<dbReference type="Proteomes" id="UP000034403">
    <property type="component" value="Unassembled WGS sequence"/>
</dbReference>
<comment type="caution">
    <text evidence="1">The sequence shown here is derived from an EMBL/GenBank/DDBJ whole genome shotgun (WGS) entry which is preliminary data.</text>
</comment>
<dbReference type="AlphaFoldDB" id="A0A0G1WFJ0"/>
<name>A0A0G1WFJ0_9BACT</name>
<reference evidence="1 2" key="1">
    <citation type="journal article" date="2015" name="Nature">
        <title>rRNA introns, odd ribosomes, and small enigmatic genomes across a large radiation of phyla.</title>
        <authorList>
            <person name="Brown C.T."/>
            <person name="Hug L.A."/>
            <person name="Thomas B.C."/>
            <person name="Sharon I."/>
            <person name="Castelle C.J."/>
            <person name="Singh A."/>
            <person name="Wilkins M.J."/>
            <person name="Williams K.H."/>
            <person name="Banfield J.F."/>
        </authorList>
    </citation>
    <scope>NUCLEOTIDE SEQUENCE [LARGE SCALE GENOMIC DNA]</scope>
</reference>
<dbReference type="EMBL" id="LCPC01000017">
    <property type="protein sequence ID" value="KKU89073.1"/>
    <property type="molecule type" value="Genomic_DNA"/>
</dbReference>
<accession>A0A0G1WFJ0</accession>
<proteinExistence type="predicted"/>
<evidence type="ECO:0000313" key="2">
    <source>
        <dbReference type="Proteomes" id="UP000034403"/>
    </source>
</evidence>
<gene>
    <name evidence="1" type="ORF">UY20_C0017G0001</name>
</gene>
<feature type="non-terminal residue" evidence="1">
    <location>
        <position position="1"/>
    </location>
</feature>
<evidence type="ECO:0000313" key="1">
    <source>
        <dbReference type="EMBL" id="KKU89073.1"/>
    </source>
</evidence>